<evidence type="ECO:0000256" key="9">
    <source>
        <dbReference type="ARBA" id="ARBA00030998"/>
    </source>
</evidence>
<dbReference type="GO" id="GO:0003677">
    <property type="term" value="F:DNA binding"/>
    <property type="evidence" value="ECO:0007669"/>
    <property type="project" value="UniProtKB-UniRule"/>
</dbReference>
<dbReference type="Pfam" id="PF01192">
    <property type="entry name" value="RNA_pol_Rpb6"/>
    <property type="match status" value="1"/>
</dbReference>
<keyword evidence="4 11" id="KW-0240">DNA-directed RNA polymerase</keyword>
<organism evidence="13 14">
    <name type="scientific">Candidatus Terasakiella magnetica</name>
    <dbReference type="NCBI Taxonomy" id="1867952"/>
    <lineage>
        <taxon>Bacteria</taxon>
        <taxon>Pseudomonadati</taxon>
        <taxon>Pseudomonadota</taxon>
        <taxon>Alphaproteobacteria</taxon>
        <taxon>Rhodospirillales</taxon>
        <taxon>Terasakiellaceae</taxon>
        <taxon>Terasakiella</taxon>
    </lineage>
</organism>
<protein>
    <recommendedName>
        <fullName evidence="3 11">DNA-directed RNA polymerase subunit omega</fullName>
        <shortName evidence="11">RNAP omega subunit</shortName>
        <ecNumber evidence="2 11">2.7.7.6</ecNumber>
    </recommendedName>
    <alternativeName>
        <fullName evidence="9 11">RNA polymerase omega subunit</fullName>
    </alternativeName>
    <alternativeName>
        <fullName evidence="8 11">Transcriptase subunit omega</fullName>
    </alternativeName>
</protein>
<comment type="function">
    <text evidence="11">Promotes RNA polymerase assembly. Latches the N- and C-terminal regions of the beta' subunit thereby facilitating its interaction with the beta and alpha subunits.</text>
</comment>
<comment type="catalytic activity">
    <reaction evidence="10 11">
        <text>RNA(n) + a ribonucleoside 5'-triphosphate = RNA(n+1) + diphosphate</text>
        <dbReference type="Rhea" id="RHEA:21248"/>
        <dbReference type="Rhea" id="RHEA-COMP:14527"/>
        <dbReference type="Rhea" id="RHEA-COMP:17342"/>
        <dbReference type="ChEBI" id="CHEBI:33019"/>
        <dbReference type="ChEBI" id="CHEBI:61557"/>
        <dbReference type="ChEBI" id="CHEBI:140395"/>
        <dbReference type="EC" id="2.7.7.6"/>
    </reaction>
</comment>
<dbReference type="EMBL" id="FLYE01000001">
    <property type="protein sequence ID" value="SCA55089.1"/>
    <property type="molecule type" value="Genomic_DNA"/>
</dbReference>
<dbReference type="EC" id="2.7.7.6" evidence="2 11"/>
<keyword evidence="14" id="KW-1185">Reference proteome</keyword>
<keyword evidence="7 11" id="KW-0804">Transcription</keyword>
<dbReference type="InterPro" id="IPR006110">
    <property type="entry name" value="Pol_omega/Rpo6/RPB6"/>
</dbReference>
<dbReference type="HAMAP" id="MF_00366">
    <property type="entry name" value="RNApol_bact_RpoZ"/>
    <property type="match status" value="1"/>
</dbReference>
<evidence type="ECO:0000256" key="5">
    <source>
        <dbReference type="ARBA" id="ARBA00022679"/>
    </source>
</evidence>
<comment type="subunit">
    <text evidence="11">The RNAP catalytic core consists of 2 alpha, 1 beta, 1 beta' and 1 omega subunit. When a sigma factor is associated with the core the holoenzyme is formed, which can initiate transcription.</text>
</comment>
<evidence type="ECO:0000256" key="4">
    <source>
        <dbReference type="ARBA" id="ARBA00022478"/>
    </source>
</evidence>
<name>A0A1C3RCS8_9PROT</name>
<evidence type="ECO:0000256" key="12">
    <source>
        <dbReference type="SAM" id="MobiDB-lite"/>
    </source>
</evidence>
<dbReference type="GO" id="GO:0000428">
    <property type="term" value="C:DNA-directed RNA polymerase complex"/>
    <property type="evidence" value="ECO:0007669"/>
    <property type="project" value="UniProtKB-KW"/>
</dbReference>
<dbReference type="OrthoDB" id="9796300at2"/>
<dbReference type="NCBIfam" id="TIGR00690">
    <property type="entry name" value="rpoZ"/>
    <property type="match status" value="1"/>
</dbReference>
<evidence type="ECO:0000256" key="7">
    <source>
        <dbReference type="ARBA" id="ARBA00023163"/>
    </source>
</evidence>
<proteinExistence type="inferred from homology"/>
<dbReference type="GO" id="GO:0003899">
    <property type="term" value="F:DNA-directed RNA polymerase activity"/>
    <property type="evidence" value="ECO:0007669"/>
    <property type="project" value="UniProtKB-UniRule"/>
</dbReference>
<evidence type="ECO:0000313" key="13">
    <source>
        <dbReference type="EMBL" id="SCA55089.1"/>
    </source>
</evidence>
<dbReference type="PANTHER" id="PTHR34476">
    <property type="entry name" value="DNA-DIRECTED RNA POLYMERASE SUBUNIT OMEGA"/>
    <property type="match status" value="1"/>
</dbReference>
<sequence>MARVTVEDCIVKIPNRFELVMSAAQRTRDISAGAELTVERDNDKNPVVSLREIADETIAIPELKESLIRGSQRMAPARDEAEEAETEEVAADAEENADALADALNVQDDSASLDAAGALAFQDEVEIDDED</sequence>
<keyword evidence="6 11" id="KW-0548">Nucleotidyltransferase</keyword>
<dbReference type="RefSeq" id="WP_069185803.1">
    <property type="nucleotide sequence ID" value="NZ_FLYE01000001.1"/>
</dbReference>
<comment type="similarity">
    <text evidence="1 11">Belongs to the RNA polymerase subunit omega family.</text>
</comment>
<evidence type="ECO:0000256" key="1">
    <source>
        <dbReference type="ARBA" id="ARBA00006711"/>
    </source>
</evidence>
<dbReference type="AlphaFoldDB" id="A0A1C3RCS8"/>
<evidence type="ECO:0000256" key="3">
    <source>
        <dbReference type="ARBA" id="ARBA00013725"/>
    </source>
</evidence>
<keyword evidence="5 11" id="KW-0808">Transferase</keyword>
<dbReference type="PANTHER" id="PTHR34476:SF1">
    <property type="entry name" value="DNA-DIRECTED RNA POLYMERASE SUBUNIT OMEGA"/>
    <property type="match status" value="1"/>
</dbReference>
<feature type="compositionally biased region" description="Acidic residues" evidence="12">
    <location>
        <begin position="80"/>
        <end position="94"/>
    </location>
</feature>
<evidence type="ECO:0000313" key="14">
    <source>
        <dbReference type="Proteomes" id="UP000231658"/>
    </source>
</evidence>
<evidence type="ECO:0000256" key="10">
    <source>
        <dbReference type="ARBA" id="ARBA00048552"/>
    </source>
</evidence>
<evidence type="ECO:0000256" key="2">
    <source>
        <dbReference type="ARBA" id="ARBA00012418"/>
    </source>
</evidence>
<dbReference type="Proteomes" id="UP000231658">
    <property type="component" value="Unassembled WGS sequence"/>
</dbReference>
<dbReference type="GO" id="GO:0006351">
    <property type="term" value="P:DNA-templated transcription"/>
    <property type="evidence" value="ECO:0007669"/>
    <property type="project" value="UniProtKB-UniRule"/>
</dbReference>
<dbReference type="SMART" id="SM01409">
    <property type="entry name" value="RNA_pol_Rpb6"/>
    <property type="match status" value="1"/>
</dbReference>
<dbReference type="Gene3D" id="3.90.940.10">
    <property type="match status" value="1"/>
</dbReference>
<dbReference type="InterPro" id="IPR036161">
    <property type="entry name" value="RPB6/omega-like_sf"/>
</dbReference>
<dbReference type="InterPro" id="IPR003716">
    <property type="entry name" value="DNA-dir_RNA_pol_omega"/>
</dbReference>
<reference evidence="13 14" key="1">
    <citation type="submission" date="2016-07" db="EMBL/GenBank/DDBJ databases">
        <authorList>
            <person name="Lefevre C.T."/>
        </authorList>
    </citation>
    <scope>NUCLEOTIDE SEQUENCE [LARGE SCALE GENOMIC DNA]</scope>
    <source>
        <strain evidence="13">PR1</strain>
    </source>
</reference>
<evidence type="ECO:0000256" key="8">
    <source>
        <dbReference type="ARBA" id="ARBA00029924"/>
    </source>
</evidence>
<gene>
    <name evidence="11 13" type="primary">rpoZ</name>
    <name evidence="13" type="ORF">MTBPR1_10336</name>
</gene>
<accession>A0A1C3RCS8</accession>
<dbReference type="SUPFAM" id="SSF63562">
    <property type="entry name" value="RPB6/omega subunit-like"/>
    <property type="match status" value="1"/>
</dbReference>
<evidence type="ECO:0000256" key="6">
    <source>
        <dbReference type="ARBA" id="ARBA00022695"/>
    </source>
</evidence>
<dbReference type="STRING" id="1867952.MTBPR1_10336"/>
<evidence type="ECO:0000256" key="11">
    <source>
        <dbReference type="HAMAP-Rule" id="MF_00366"/>
    </source>
</evidence>
<feature type="region of interest" description="Disordered" evidence="12">
    <location>
        <begin position="71"/>
        <end position="94"/>
    </location>
</feature>